<evidence type="ECO:0000256" key="4">
    <source>
        <dbReference type="ARBA" id="ARBA00022746"/>
    </source>
</evidence>
<dbReference type="AlphaFoldDB" id="A0A6H0SNX1"/>
<gene>
    <name evidence="10" type="ORF">D3791_14965</name>
</gene>
<keyword evidence="3 8" id="KW-0812">Transmembrane</keyword>
<accession>A0A6H0SNX1</accession>
<dbReference type="GO" id="GO:0016117">
    <property type="term" value="P:carotenoid biosynthetic process"/>
    <property type="evidence" value="ECO:0007669"/>
    <property type="project" value="UniProtKB-KW"/>
</dbReference>
<keyword evidence="11" id="KW-1185">Reference proteome</keyword>
<keyword evidence="6 8" id="KW-0472">Membrane</keyword>
<organism evidence="10 11">
    <name type="scientific">Glutamicibacter mishrai</name>
    <dbReference type="NCBI Taxonomy" id="1775880"/>
    <lineage>
        <taxon>Bacteria</taxon>
        <taxon>Bacillati</taxon>
        <taxon>Actinomycetota</taxon>
        <taxon>Actinomycetes</taxon>
        <taxon>Micrococcales</taxon>
        <taxon>Micrococcaceae</taxon>
        <taxon>Glutamicibacter</taxon>
    </lineage>
</organism>
<dbReference type="GO" id="GO:0045436">
    <property type="term" value="F:lycopene beta cyclase activity"/>
    <property type="evidence" value="ECO:0007669"/>
    <property type="project" value="UniProtKB-ARBA"/>
</dbReference>
<keyword evidence="7" id="KW-0413">Isomerase</keyword>
<dbReference type="NCBIfam" id="TIGR03462">
    <property type="entry name" value="CarR_dom_SF"/>
    <property type="match status" value="1"/>
</dbReference>
<dbReference type="GO" id="GO:0016872">
    <property type="term" value="F:intramolecular lyase activity"/>
    <property type="evidence" value="ECO:0007669"/>
    <property type="project" value="InterPro"/>
</dbReference>
<keyword evidence="5 8" id="KW-1133">Transmembrane helix</keyword>
<evidence type="ECO:0000256" key="1">
    <source>
        <dbReference type="ARBA" id="ARBA00004141"/>
    </source>
</evidence>
<evidence type="ECO:0000256" key="6">
    <source>
        <dbReference type="ARBA" id="ARBA00023136"/>
    </source>
</evidence>
<evidence type="ECO:0000256" key="7">
    <source>
        <dbReference type="ARBA" id="ARBA00023235"/>
    </source>
</evidence>
<feature type="domain" description="Lycopene cyclase" evidence="9">
    <location>
        <begin position="8"/>
        <end position="90"/>
    </location>
</feature>
<proteinExistence type="predicted"/>
<dbReference type="GO" id="GO:0016020">
    <property type="term" value="C:membrane"/>
    <property type="evidence" value="ECO:0007669"/>
    <property type="project" value="UniProtKB-SubCell"/>
</dbReference>
<comment type="pathway">
    <text evidence="2">Carotenoid biosynthesis.</text>
</comment>
<name>A0A6H0SNX1_9MICC</name>
<evidence type="ECO:0000256" key="5">
    <source>
        <dbReference type="ARBA" id="ARBA00022989"/>
    </source>
</evidence>
<evidence type="ECO:0000256" key="2">
    <source>
        <dbReference type="ARBA" id="ARBA00004829"/>
    </source>
</evidence>
<keyword evidence="4" id="KW-0125">Carotenoid biosynthesis</keyword>
<feature type="transmembrane region" description="Helical" evidence="8">
    <location>
        <begin position="79"/>
        <end position="96"/>
    </location>
</feature>
<dbReference type="EMBL" id="CP032549">
    <property type="protein sequence ID" value="QIV88291.1"/>
    <property type="molecule type" value="Genomic_DNA"/>
</dbReference>
<evidence type="ECO:0000313" key="10">
    <source>
        <dbReference type="EMBL" id="QIV88291.1"/>
    </source>
</evidence>
<evidence type="ECO:0000313" key="11">
    <source>
        <dbReference type="Proteomes" id="UP000502331"/>
    </source>
</evidence>
<comment type="subcellular location">
    <subcellularLocation>
        <location evidence="1">Membrane</location>
        <topology evidence="1">Multi-pass membrane protein</topology>
    </subcellularLocation>
</comment>
<sequence>MFLEMSLLFLAAASLVFLAGLLASRRRLRTVARPMLLAMGLMLLLTAVFDNLMIAAGLFDYGSHALSGVRVGLAPIEDFFYAACAVLLVPGLWWLTEPLERRRAAGQRSAKPTGRTPQP</sequence>
<feature type="transmembrane region" description="Helical" evidence="8">
    <location>
        <begin position="36"/>
        <end position="59"/>
    </location>
</feature>
<dbReference type="InterPro" id="IPR017825">
    <property type="entry name" value="Lycopene_cyclase_dom"/>
</dbReference>
<evidence type="ECO:0000259" key="9">
    <source>
        <dbReference type="Pfam" id="PF18916"/>
    </source>
</evidence>
<evidence type="ECO:0000256" key="3">
    <source>
        <dbReference type="ARBA" id="ARBA00022692"/>
    </source>
</evidence>
<dbReference type="Pfam" id="PF18916">
    <property type="entry name" value="Lycopene_cyc"/>
    <property type="match status" value="1"/>
</dbReference>
<protein>
    <submittedName>
        <fullName evidence="10">Lycopene cyclase domain-containing protein</fullName>
    </submittedName>
</protein>
<evidence type="ECO:0000256" key="8">
    <source>
        <dbReference type="SAM" id="Phobius"/>
    </source>
</evidence>
<dbReference type="Proteomes" id="UP000502331">
    <property type="component" value="Chromosome"/>
</dbReference>
<reference evidence="10 11" key="1">
    <citation type="submission" date="2018-09" db="EMBL/GenBank/DDBJ databases">
        <title>Glutamicibacter mishrai S5-52T (LMG 29155T = KCTC 39846T).</title>
        <authorList>
            <person name="Das S.K."/>
        </authorList>
    </citation>
    <scope>NUCLEOTIDE SEQUENCE [LARGE SCALE GENOMIC DNA]</scope>
    <source>
        <strain evidence="10 11">S5-52</strain>
    </source>
</reference>
<feature type="transmembrane region" description="Helical" evidence="8">
    <location>
        <begin position="6"/>
        <end position="24"/>
    </location>
</feature>
<dbReference type="RefSeq" id="WP_172512667.1">
    <property type="nucleotide sequence ID" value="NZ_CP032549.1"/>
</dbReference>